<feature type="binding site" evidence="10">
    <location>
        <begin position="135"/>
        <end position="141"/>
    </location>
    <ligand>
        <name>(6S)-NADPHX</name>
        <dbReference type="ChEBI" id="CHEBI:64076"/>
    </ligand>
</feature>
<evidence type="ECO:0000313" key="12">
    <source>
        <dbReference type="EMBL" id="AMD19187.1"/>
    </source>
</evidence>
<evidence type="ECO:0000256" key="3">
    <source>
        <dbReference type="ARBA" id="ARBA00012228"/>
    </source>
</evidence>
<dbReference type="SUPFAM" id="SSF64153">
    <property type="entry name" value="YjeF N-terminal domain-like"/>
    <property type="match status" value="1"/>
</dbReference>
<accession>A0A120K1B0</accession>
<name>A0A120K1B0_9SACH</name>
<feature type="binding site" evidence="10">
    <location>
        <position position="169"/>
    </location>
    <ligand>
        <name>K(+)</name>
        <dbReference type="ChEBI" id="CHEBI:29103"/>
    </ligand>
</feature>
<evidence type="ECO:0000256" key="1">
    <source>
        <dbReference type="ARBA" id="ARBA00000013"/>
    </source>
</evidence>
<dbReference type="GO" id="GO:0000166">
    <property type="term" value="F:nucleotide binding"/>
    <property type="evidence" value="ECO:0007669"/>
    <property type="project" value="UniProtKB-KW"/>
</dbReference>
<keyword evidence="7 10" id="KW-0630">Potassium</keyword>
<keyword evidence="10" id="KW-0963">Cytoplasm</keyword>
<feature type="binding site" evidence="10">
    <location>
        <position position="166"/>
    </location>
    <ligand>
        <name>(6S)-NADPHX</name>
        <dbReference type="ChEBI" id="CHEBI:64076"/>
    </ligand>
</feature>
<dbReference type="HAMAP" id="MF_01966">
    <property type="entry name" value="NADHX_epimerase"/>
    <property type="match status" value="1"/>
</dbReference>
<evidence type="ECO:0000313" key="13">
    <source>
        <dbReference type="Proteomes" id="UP000243052"/>
    </source>
</evidence>
<sequence length="239" mass="26636">MTNKYISAKLASAIDAELMGPTVGFTIEQLMELAGLSVAQAIYKHWGPQPEKNQVIVIAGPGNNGGDGLVCARHLKLLGYKPIVYYPKRSSKVPFYGQLVQQLQYFKIPVLSMEDNWKCYLDENTTLCVVDAIFGFSFKPPSREPFSEILTELKKRDQAVPIVAVDIPSGWDVDNGPVHEKCIIPNLLVSLTAPKLCAQKTDPRLTTHYVGGRFVPESLARKYSLEEFLYPGIDHVLRL</sequence>
<dbReference type="Proteomes" id="UP000243052">
    <property type="component" value="Chromosome ii"/>
</dbReference>
<gene>
    <name evidence="12" type="ORF">AW171_hschr21002</name>
</gene>
<dbReference type="InterPro" id="IPR004443">
    <property type="entry name" value="YjeF_N_dom"/>
</dbReference>
<evidence type="ECO:0000256" key="9">
    <source>
        <dbReference type="ARBA" id="ARBA00023235"/>
    </source>
</evidence>
<comment type="similarity">
    <text evidence="10">Belongs to the NnrE/AIBP family.</text>
</comment>
<comment type="function">
    <text evidence="10">Catalyzes the epimerization of the S- and R-forms of NAD(P)HX, a damaged form of NAD(P)H that is a result of enzymatic or heat-dependent hydration. This is a prerequisite for the S-specific NAD(P)H-hydrate dehydratase to allow the repair of both epimers of NAD(P)HX.</text>
</comment>
<dbReference type="GO" id="GO:0046872">
    <property type="term" value="F:metal ion binding"/>
    <property type="evidence" value="ECO:0007669"/>
    <property type="project" value="UniProtKB-KW"/>
</dbReference>
<dbReference type="InterPro" id="IPR032976">
    <property type="entry name" value="YJEFN_prot_NAXE-like"/>
</dbReference>
<keyword evidence="9 10" id="KW-0413">Isomerase</keyword>
<keyword evidence="5 10" id="KW-0547">Nucleotide-binding</keyword>
<dbReference type="GO" id="GO:0052856">
    <property type="term" value="F:NAD(P)HX epimerase activity"/>
    <property type="evidence" value="ECO:0007669"/>
    <property type="project" value="UniProtKB-UniRule"/>
</dbReference>
<evidence type="ECO:0000256" key="8">
    <source>
        <dbReference type="ARBA" id="ARBA00023027"/>
    </source>
</evidence>
<dbReference type="PROSITE" id="PS51385">
    <property type="entry name" value="YJEF_N"/>
    <property type="match status" value="1"/>
</dbReference>
<protein>
    <recommendedName>
        <fullName evidence="3 10">NAD(P)H-hydrate epimerase</fullName>
        <ecNumber evidence="3 10">5.1.99.6</ecNumber>
    </recommendedName>
    <alternativeName>
        <fullName evidence="10">NAD(P)HX epimerase</fullName>
    </alternativeName>
</protein>
<keyword evidence="6" id="KW-0521">NADP</keyword>
<comment type="catalytic activity">
    <reaction evidence="2 10">
        <text>(6R)-NADPHX = (6S)-NADPHX</text>
        <dbReference type="Rhea" id="RHEA:32227"/>
        <dbReference type="ChEBI" id="CHEBI:64076"/>
        <dbReference type="ChEBI" id="CHEBI:64077"/>
        <dbReference type="EC" id="5.1.99.6"/>
    </reaction>
</comment>
<evidence type="ECO:0000256" key="4">
    <source>
        <dbReference type="ARBA" id="ARBA00022723"/>
    </source>
</evidence>
<dbReference type="GO" id="GO:0005739">
    <property type="term" value="C:mitochondrion"/>
    <property type="evidence" value="ECO:0007669"/>
    <property type="project" value="UniProtKB-SubCell"/>
</dbReference>
<organism evidence="12 13">
    <name type="scientific">Eremothecium sinecaudum</name>
    <dbReference type="NCBI Taxonomy" id="45286"/>
    <lineage>
        <taxon>Eukaryota</taxon>
        <taxon>Fungi</taxon>
        <taxon>Dikarya</taxon>
        <taxon>Ascomycota</taxon>
        <taxon>Saccharomycotina</taxon>
        <taxon>Saccharomycetes</taxon>
        <taxon>Saccharomycetales</taxon>
        <taxon>Saccharomycetaceae</taxon>
        <taxon>Eremothecium</taxon>
    </lineage>
</organism>
<comment type="cofactor">
    <cofactor evidence="10">
        <name>K(+)</name>
        <dbReference type="ChEBI" id="CHEBI:29103"/>
    </cofactor>
    <text evidence="10">Binds 1 potassium ion per subunit.</text>
</comment>
<dbReference type="EC" id="5.1.99.6" evidence="3 10"/>
<dbReference type="PANTHER" id="PTHR13232">
    <property type="entry name" value="NAD(P)H-HYDRATE EPIMERASE"/>
    <property type="match status" value="1"/>
</dbReference>
<dbReference type="GeneID" id="28721443"/>
<keyword evidence="10" id="KW-0496">Mitochondrion</keyword>
<proteinExistence type="inferred from homology"/>
<comment type="catalytic activity">
    <reaction evidence="1 10">
        <text>(6R)-NADHX = (6S)-NADHX</text>
        <dbReference type="Rhea" id="RHEA:32215"/>
        <dbReference type="ChEBI" id="CHEBI:64074"/>
        <dbReference type="ChEBI" id="CHEBI:64075"/>
        <dbReference type="EC" id="5.1.99.6"/>
    </reaction>
</comment>
<evidence type="ECO:0000256" key="2">
    <source>
        <dbReference type="ARBA" id="ARBA00000909"/>
    </source>
</evidence>
<feature type="binding site" evidence="10">
    <location>
        <position position="64"/>
    </location>
    <ligand>
        <name>K(+)</name>
        <dbReference type="ChEBI" id="CHEBI:29103"/>
    </ligand>
</feature>
<feature type="binding site" evidence="10">
    <location>
        <begin position="63"/>
        <end position="67"/>
    </location>
    <ligand>
        <name>(6S)-NADPHX</name>
        <dbReference type="ChEBI" id="CHEBI:64076"/>
    </ligand>
</feature>
<keyword evidence="4 10" id="KW-0479">Metal-binding</keyword>
<dbReference type="InterPro" id="IPR036652">
    <property type="entry name" value="YjeF_N_dom_sf"/>
</dbReference>
<evidence type="ECO:0000259" key="11">
    <source>
        <dbReference type="PROSITE" id="PS51385"/>
    </source>
</evidence>
<dbReference type="RefSeq" id="XP_017986183.1">
    <property type="nucleotide sequence ID" value="XM_018130694.1"/>
</dbReference>
<comment type="subcellular location">
    <subcellularLocation>
        <location evidence="10">Cytoplasm</location>
    </subcellularLocation>
    <subcellularLocation>
        <location evidence="10">Mitochondrion</location>
    </subcellularLocation>
</comment>
<evidence type="ECO:0000256" key="5">
    <source>
        <dbReference type="ARBA" id="ARBA00022741"/>
    </source>
</evidence>
<dbReference type="NCBIfam" id="TIGR00197">
    <property type="entry name" value="yjeF_nterm"/>
    <property type="match status" value="1"/>
</dbReference>
<dbReference type="Gene3D" id="3.40.50.10260">
    <property type="entry name" value="YjeF N-terminal domain"/>
    <property type="match status" value="1"/>
</dbReference>
<feature type="domain" description="YjeF N-terminal" evidence="11">
    <location>
        <begin position="11"/>
        <end position="227"/>
    </location>
</feature>
<feature type="binding site" evidence="10">
    <location>
        <position position="131"/>
    </location>
    <ligand>
        <name>K(+)</name>
        <dbReference type="ChEBI" id="CHEBI:29103"/>
    </ligand>
</feature>
<keyword evidence="8 10" id="KW-0520">NAD</keyword>
<evidence type="ECO:0000256" key="7">
    <source>
        <dbReference type="ARBA" id="ARBA00022958"/>
    </source>
</evidence>
<comment type="caution">
    <text evidence="10">Lacks conserved residue(s) required for the propagation of feature annotation.</text>
</comment>
<dbReference type="EMBL" id="CP014242">
    <property type="protein sequence ID" value="AMD19187.1"/>
    <property type="molecule type" value="Genomic_DNA"/>
</dbReference>
<reference evidence="12 13" key="1">
    <citation type="submission" date="2016-01" db="EMBL/GenBank/DDBJ databases">
        <title>Genome sequence of the yeast Holleya sinecauda.</title>
        <authorList>
            <person name="Dietrich F.S."/>
        </authorList>
    </citation>
    <scope>NUCLEOTIDE SEQUENCE [LARGE SCALE GENOMIC DNA]</scope>
    <source>
        <strain evidence="12 13">ATCC 58844</strain>
    </source>
</reference>
<dbReference type="OrthoDB" id="10064708at2759"/>
<evidence type="ECO:0000256" key="10">
    <source>
        <dbReference type="HAMAP-Rule" id="MF_03159"/>
    </source>
</evidence>
<dbReference type="FunFam" id="3.40.50.10260:FF:000005">
    <property type="entry name" value="NAD(P)H-hydrate epimerase"/>
    <property type="match status" value="1"/>
</dbReference>
<keyword evidence="13" id="KW-1185">Reference proteome</keyword>
<dbReference type="AlphaFoldDB" id="A0A120K1B0"/>
<dbReference type="PANTHER" id="PTHR13232:SF10">
    <property type="entry name" value="NAD(P)H-HYDRATE EPIMERASE"/>
    <property type="match status" value="1"/>
</dbReference>
<evidence type="ECO:0000256" key="6">
    <source>
        <dbReference type="ARBA" id="ARBA00022857"/>
    </source>
</evidence>
<dbReference type="Pfam" id="PF03853">
    <property type="entry name" value="YjeF_N"/>
    <property type="match status" value="1"/>
</dbReference>
<dbReference type="STRING" id="45286.A0A120K1B0"/>